<comment type="similarity">
    <text evidence="3">Belongs to the octanoyltransferase LipL family.</text>
</comment>
<organism evidence="5 6">
    <name type="scientific">Sediminibacillus dalangtanensis</name>
    <dbReference type="NCBI Taxonomy" id="2729421"/>
    <lineage>
        <taxon>Bacteria</taxon>
        <taxon>Bacillati</taxon>
        <taxon>Bacillota</taxon>
        <taxon>Bacilli</taxon>
        <taxon>Bacillales</taxon>
        <taxon>Bacillaceae</taxon>
        <taxon>Sediminibacillus</taxon>
    </lineage>
</organism>
<comment type="miscellaneous">
    <text evidence="3">The reaction proceeds via a thioester-linked acyl-enzyme intermediate.</text>
</comment>
<comment type="catalytic activity">
    <reaction evidence="3">
        <text>N(6)-octanoyl-L-lysyl-[glycine-cleavage complex H protein] + L-lysyl-[lipoyl-carrier protein] = N(6)-octanoyl-L-lysyl-[lipoyl-carrier protein] + L-lysyl-[glycine-cleavage complex H protein]</text>
        <dbReference type="Rhea" id="RHEA:20213"/>
        <dbReference type="Rhea" id="RHEA-COMP:10500"/>
        <dbReference type="Rhea" id="RHEA-COMP:10501"/>
        <dbReference type="Rhea" id="RHEA-COMP:10503"/>
        <dbReference type="Rhea" id="RHEA-COMP:10504"/>
        <dbReference type="ChEBI" id="CHEBI:29969"/>
        <dbReference type="ChEBI" id="CHEBI:78809"/>
        <dbReference type="EC" id="2.3.1.204"/>
    </reaction>
</comment>
<feature type="site" description="Lowers pKa of active site Cys" evidence="3">
    <location>
        <position position="159"/>
    </location>
</feature>
<dbReference type="Gene3D" id="3.30.930.10">
    <property type="entry name" value="Bira Bifunctional Protein, Domain 2"/>
    <property type="match status" value="1"/>
</dbReference>
<dbReference type="InterPro" id="IPR004143">
    <property type="entry name" value="BPL_LPL_catalytic"/>
</dbReference>
<proteinExistence type="inferred from homology"/>
<protein>
    <recommendedName>
        <fullName evidence="3">Octanoyl-[GcvH]:protein N-octanoyltransferase</fullName>
        <ecNumber evidence="3">2.3.1.204</ecNumber>
    </recommendedName>
    <alternativeName>
        <fullName evidence="3">Octanoyl-[GcvH]:E2 amidotransferase</fullName>
    </alternativeName>
</protein>
<evidence type="ECO:0000313" key="6">
    <source>
        <dbReference type="Proteomes" id="UP000665043"/>
    </source>
</evidence>
<dbReference type="PANTHER" id="PTHR43679:SF2">
    <property type="entry name" value="OCTANOYL-[GCVH]:PROTEIN N-OCTANOYLTRANSFERASE"/>
    <property type="match status" value="1"/>
</dbReference>
<dbReference type="Pfam" id="PF21948">
    <property type="entry name" value="LplA-B_cat"/>
    <property type="match status" value="1"/>
</dbReference>
<evidence type="ECO:0000259" key="4">
    <source>
        <dbReference type="PROSITE" id="PS51733"/>
    </source>
</evidence>
<keyword evidence="2 3" id="KW-0012">Acyltransferase</keyword>
<accession>A0ABX7VVD1</accession>
<evidence type="ECO:0000256" key="2">
    <source>
        <dbReference type="ARBA" id="ARBA00023315"/>
    </source>
</evidence>
<dbReference type="CDD" id="cd16443">
    <property type="entry name" value="LplA"/>
    <property type="match status" value="1"/>
</dbReference>
<comment type="function">
    <text evidence="3">Catalyzes the amidotransfer (transamidation) of the octanoyl moiety from octanoyl-GcvH to the lipoyl domain of the E2 subunit of lipoate-dependent enzymes.</text>
</comment>
<name>A0ABX7VVD1_9BACI</name>
<gene>
    <name evidence="3" type="primary">lipL</name>
    <name evidence="5" type="ORF">ERJ70_17430</name>
</gene>
<reference evidence="5 6" key="1">
    <citation type="submission" date="2019-12" db="EMBL/GenBank/DDBJ databases">
        <title>The whole genome sequencing of a strain isolated from a Mars analog, Dalangtan Playa.</title>
        <authorList>
            <person name="Huang T."/>
        </authorList>
    </citation>
    <scope>NUCLEOTIDE SEQUENCE [LARGE SCALE GENOMIC DNA]</scope>
    <source>
        <strain evidence="5 6">DP4-553-S</strain>
    </source>
</reference>
<evidence type="ECO:0000313" key="5">
    <source>
        <dbReference type="EMBL" id="QTN00912.1"/>
    </source>
</evidence>
<dbReference type="InterPro" id="IPR050664">
    <property type="entry name" value="Octanoyltrans_LipM/LipL"/>
</dbReference>
<dbReference type="SUPFAM" id="SSF55681">
    <property type="entry name" value="Class II aaRS and biotin synthetases"/>
    <property type="match status" value="1"/>
</dbReference>
<evidence type="ECO:0000256" key="3">
    <source>
        <dbReference type="HAMAP-Rule" id="MF_02119"/>
    </source>
</evidence>
<sequence length="277" mass="30905">MEDWKQLFSGTVRYIDQRGKSARDDAIASFAYDDALAISVGNGTSPPAARLWVHDKTIILGIPDAKLPNVDAAIQWLEDHGYQAVVRNSGGLAVVLDAGVLNLSFILPDAKEIGIHEGYQFMVTFIQDLFRNLTTEIKAFEIKGSYCPGDYDLSIDGRKFAGISQRRVKNGSAVQIYLCVEGSGRERAELIRQFYEIGMKGQPNKFDYPKVKPETMASLAELLSIQLTVDDVCKWIYQALDSVSISITEQSLDNAEQQTFEKRLEQMKDRNIKALGN</sequence>
<keyword evidence="6" id="KW-1185">Reference proteome</keyword>
<dbReference type="InterPro" id="IPR024897">
    <property type="entry name" value="LipL"/>
</dbReference>
<dbReference type="PROSITE" id="PS51733">
    <property type="entry name" value="BPL_LPL_CATALYTIC"/>
    <property type="match status" value="1"/>
</dbReference>
<dbReference type="HAMAP" id="MF_02119">
    <property type="entry name" value="LipL"/>
    <property type="match status" value="1"/>
</dbReference>
<dbReference type="PANTHER" id="PTHR43679">
    <property type="entry name" value="OCTANOYLTRANSFERASE LIPM-RELATED"/>
    <property type="match status" value="1"/>
</dbReference>
<dbReference type="EC" id="2.3.1.204" evidence="3"/>
<dbReference type="RefSeq" id="WP_209366038.1">
    <property type="nucleotide sequence ID" value="NZ_CP046956.1"/>
</dbReference>
<evidence type="ECO:0000256" key="1">
    <source>
        <dbReference type="ARBA" id="ARBA00022679"/>
    </source>
</evidence>
<feature type="domain" description="BPL/LPL catalytic" evidence="4">
    <location>
        <begin position="43"/>
        <end position="227"/>
    </location>
</feature>
<dbReference type="EMBL" id="CP046956">
    <property type="protein sequence ID" value="QTN00912.1"/>
    <property type="molecule type" value="Genomic_DNA"/>
</dbReference>
<dbReference type="Proteomes" id="UP000665043">
    <property type="component" value="Chromosome"/>
</dbReference>
<feature type="active site" description="Acyl-thioester intermediate" evidence="3">
    <location>
        <position position="147"/>
    </location>
</feature>
<dbReference type="InterPro" id="IPR045864">
    <property type="entry name" value="aa-tRNA-synth_II/BPL/LPL"/>
</dbReference>
<comment type="pathway">
    <text evidence="3">Protein modification; protein lipoylation via endogenous pathway; protein N(6)-(lipoyl)lysine from octanoyl-[acyl-carrier-protein].</text>
</comment>
<keyword evidence="1 3" id="KW-0808">Transferase</keyword>